<reference evidence="2" key="1">
    <citation type="journal article" date="2017" name="Nat. Commun.">
        <title>The North American bullfrog draft genome provides insight into hormonal regulation of long noncoding RNA.</title>
        <authorList>
            <person name="Hammond S.A."/>
            <person name="Warren R.L."/>
            <person name="Vandervalk B.P."/>
            <person name="Kucuk E."/>
            <person name="Khan H."/>
            <person name="Gibb E.A."/>
            <person name="Pandoh P."/>
            <person name="Kirk H."/>
            <person name="Zhao Y."/>
            <person name="Jones M."/>
            <person name="Mungall A.J."/>
            <person name="Coope R."/>
            <person name="Pleasance S."/>
            <person name="Moore R.A."/>
            <person name="Holt R.A."/>
            <person name="Round J.M."/>
            <person name="Ohora S."/>
            <person name="Walle B.V."/>
            <person name="Veldhoen N."/>
            <person name="Helbing C.C."/>
            <person name="Birol I."/>
        </authorList>
    </citation>
    <scope>NUCLEOTIDE SEQUENCE [LARGE SCALE GENOMIC DNA]</scope>
</reference>
<feature type="non-terminal residue" evidence="1">
    <location>
        <position position="82"/>
    </location>
</feature>
<keyword evidence="2" id="KW-1185">Reference proteome</keyword>
<sequence>MLREPDTRLLLFTMWTPMNSSAWGPMKLTFRRKLTFHQCLLESLLHEYCRKDLPGIKGLDMILYWPGTYTSSILDIIADYLN</sequence>
<gene>
    <name evidence="1" type="ORF">AB205_0020010</name>
</gene>
<dbReference type="Proteomes" id="UP000228934">
    <property type="component" value="Unassembled WGS sequence"/>
</dbReference>
<proteinExistence type="predicted"/>
<dbReference type="AlphaFoldDB" id="A0A2G9RJJ7"/>
<name>A0A2G9RJJ7_AQUCT</name>
<dbReference type="EMBL" id="KV938846">
    <property type="protein sequence ID" value="PIO28070.1"/>
    <property type="molecule type" value="Genomic_DNA"/>
</dbReference>
<evidence type="ECO:0000313" key="1">
    <source>
        <dbReference type="EMBL" id="PIO28070.1"/>
    </source>
</evidence>
<protein>
    <submittedName>
        <fullName evidence="1">Uncharacterized protein</fullName>
    </submittedName>
</protein>
<accession>A0A2G9RJJ7</accession>
<evidence type="ECO:0000313" key="2">
    <source>
        <dbReference type="Proteomes" id="UP000228934"/>
    </source>
</evidence>
<organism evidence="1 2">
    <name type="scientific">Aquarana catesbeiana</name>
    <name type="common">American bullfrog</name>
    <name type="synonym">Rana catesbeiana</name>
    <dbReference type="NCBI Taxonomy" id="8400"/>
    <lineage>
        <taxon>Eukaryota</taxon>
        <taxon>Metazoa</taxon>
        <taxon>Chordata</taxon>
        <taxon>Craniata</taxon>
        <taxon>Vertebrata</taxon>
        <taxon>Euteleostomi</taxon>
        <taxon>Amphibia</taxon>
        <taxon>Batrachia</taxon>
        <taxon>Anura</taxon>
        <taxon>Neobatrachia</taxon>
        <taxon>Ranoidea</taxon>
        <taxon>Ranidae</taxon>
        <taxon>Aquarana</taxon>
    </lineage>
</organism>